<evidence type="ECO:0000313" key="1">
    <source>
        <dbReference type="EMBL" id="KAK4280882.1"/>
    </source>
</evidence>
<comment type="caution">
    <text evidence="1">The sequence shown here is derived from an EMBL/GenBank/DDBJ whole genome shotgun (WGS) entry which is preliminary data.</text>
</comment>
<dbReference type="PANTHER" id="PTHR35461:SF3">
    <property type="entry name" value="OVATE DOMAIN-CONTAINING PROTEIN"/>
    <property type="match status" value="1"/>
</dbReference>
<dbReference type="Proteomes" id="UP001293593">
    <property type="component" value="Unassembled WGS sequence"/>
</dbReference>
<protein>
    <submittedName>
        <fullName evidence="1">Uncharacterized protein</fullName>
    </submittedName>
</protein>
<dbReference type="AlphaFoldDB" id="A0AAE1N125"/>
<gene>
    <name evidence="1" type="ORF">QN277_012441</name>
</gene>
<sequence length="234" mass="27260">MLLRSSITSTKKFFHRTLENLKHFFSPGYHRLPKTPPHDHFTFPLTATSDFVNANNNNPTYEDLEKFYVNFTEQWDSQKEKQRRGSKKKTVISAPAKQVYDGNFVCASPVQKMINHMEKREEIDRRNSKRIITHHHTGKKQGTTIVSTVQVMSEKRKDCIVEKKLRELEMLDKGNVDHVMDIEEVLHYYSKLTCPAYLEILEKFFMEMYSEFFGQASSPAATPGAVKSRLKHIS</sequence>
<dbReference type="PANTHER" id="PTHR35461">
    <property type="entry name" value="BNAANNG14610D PROTEIN"/>
    <property type="match status" value="1"/>
</dbReference>
<accession>A0AAE1N125</accession>
<organism evidence="1 2">
    <name type="scientific">Acacia crassicarpa</name>
    <name type="common">northern wattle</name>
    <dbReference type="NCBI Taxonomy" id="499986"/>
    <lineage>
        <taxon>Eukaryota</taxon>
        <taxon>Viridiplantae</taxon>
        <taxon>Streptophyta</taxon>
        <taxon>Embryophyta</taxon>
        <taxon>Tracheophyta</taxon>
        <taxon>Spermatophyta</taxon>
        <taxon>Magnoliopsida</taxon>
        <taxon>eudicotyledons</taxon>
        <taxon>Gunneridae</taxon>
        <taxon>Pentapetalae</taxon>
        <taxon>rosids</taxon>
        <taxon>fabids</taxon>
        <taxon>Fabales</taxon>
        <taxon>Fabaceae</taxon>
        <taxon>Caesalpinioideae</taxon>
        <taxon>mimosoid clade</taxon>
        <taxon>Acacieae</taxon>
        <taxon>Acacia</taxon>
    </lineage>
</organism>
<dbReference type="EMBL" id="JAWXYG010000002">
    <property type="protein sequence ID" value="KAK4280882.1"/>
    <property type="molecule type" value="Genomic_DNA"/>
</dbReference>
<evidence type="ECO:0000313" key="2">
    <source>
        <dbReference type="Proteomes" id="UP001293593"/>
    </source>
</evidence>
<reference evidence="1" key="1">
    <citation type="submission" date="2023-10" db="EMBL/GenBank/DDBJ databases">
        <title>Chromosome-level genome of the transformable northern wattle, Acacia crassicarpa.</title>
        <authorList>
            <person name="Massaro I."/>
            <person name="Sinha N.R."/>
            <person name="Poethig S."/>
            <person name="Leichty A.R."/>
        </authorList>
    </citation>
    <scope>NUCLEOTIDE SEQUENCE</scope>
    <source>
        <strain evidence="1">Acra3RX</strain>
        <tissue evidence="1">Leaf</tissue>
    </source>
</reference>
<proteinExistence type="predicted"/>
<keyword evidence="2" id="KW-1185">Reference proteome</keyword>
<name>A0AAE1N125_9FABA</name>